<feature type="chain" id="PRO_5032430723" description="Peptidoglycan-associated lipoprotein" evidence="9">
    <location>
        <begin position="20"/>
        <end position="155"/>
    </location>
</feature>
<dbReference type="InterPro" id="IPR006664">
    <property type="entry name" value="OMP_bac"/>
</dbReference>
<evidence type="ECO:0000256" key="3">
    <source>
        <dbReference type="ARBA" id="ARBA00023136"/>
    </source>
</evidence>
<comment type="subcellular location">
    <subcellularLocation>
        <location evidence="8">Cell outer membrane</location>
        <topology evidence="8">Lipid-anchor</topology>
    </subcellularLocation>
</comment>
<evidence type="ECO:0000256" key="5">
    <source>
        <dbReference type="ARBA" id="ARBA00023237"/>
    </source>
</evidence>
<dbReference type="SUPFAM" id="SSF103088">
    <property type="entry name" value="OmpA-like"/>
    <property type="match status" value="1"/>
</dbReference>
<evidence type="ECO:0000256" key="8">
    <source>
        <dbReference type="HAMAP-Rule" id="MF_02204"/>
    </source>
</evidence>
<dbReference type="KEGG" id="pbal:CPBP_00902"/>
<feature type="domain" description="OmpA-like" evidence="10">
    <location>
        <begin position="38"/>
        <end position="155"/>
    </location>
</feature>
<comment type="function">
    <text evidence="8">Part of the Tol-Pal system, which plays a role in outer membrane invagination during cell division and is important for maintaining outer membrane integrity.</text>
</comment>
<dbReference type="CDD" id="cd07185">
    <property type="entry name" value="OmpA_C-like"/>
    <property type="match status" value="1"/>
</dbReference>
<dbReference type="RefSeq" id="WP_350331676.1">
    <property type="nucleotide sequence ID" value="NZ_CP054719.1"/>
</dbReference>
<keyword evidence="4 8" id="KW-0564">Palmitate</keyword>
<dbReference type="Proteomes" id="UP000594001">
    <property type="component" value="Chromosome"/>
</dbReference>
<evidence type="ECO:0000256" key="1">
    <source>
        <dbReference type="ARBA" id="ARBA00022618"/>
    </source>
</evidence>
<evidence type="ECO:0000256" key="4">
    <source>
        <dbReference type="ARBA" id="ARBA00023139"/>
    </source>
</evidence>
<evidence type="ECO:0000313" key="11">
    <source>
        <dbReference type="EMBL" id="QOL20121.1"/>
    </source>
</evidence>
<keyword evidence="1 8" id="KW-0132">Cell division</keyword>
<dbReference type="PROSITE" id="PS51257">
    <property type="entry name" value="PROKAR_LIPOPROTEIN"/>
    <property type="match status" value="1"/>
</dbReference>
<dbReference type="PANTHER" id="PTHR30329">
    <property type="entry name" value="STATOR ELEMENT OF FLAGELLAR MOTOR COMPLEX"/>
    <property type="match status" value="1"/>
</dbReference>
<dbReference type="PROSITE" id="PS51123">
    <property type="entry name" value="OMPA_2"/>
    <property type="match status" value="1"/>
</dbReference>
<keyword evidence="12" id="KW-1185">Reference proteome</keyword>
<dbReference type="GO" id="GO:0009279">
    <property type="term" value="C:cell outer membrane"/>
    <property type="evidence" value="ECO:0007669"/>
    <property type="project" value="UniProtKB-SubCell"/>
</dbReference>
<proteinExistence type="inferred from homology"/>
<dbReference type="EMBL" id="CP054719">
    <property type="protein sequence ID" value="QOL20121.1"/>
    <property type="molecule type" value="Genomic_DNA"/>
</dbReference>
<reference evidence="11 12" key="1">
    <citation type="submission" date="2020-06" db="EMBL/GenBank/DDBJ databases">
        <title>The endosymbiont of the kinetoplastid Bodo saltans is a Paracaedibacter-like alpha-proteobacterium possessing a putative toxin-antitoxin system.</title>
        <authorList>
            <person name="Midha S."/>
            <person name="Rigden D.J."/>
            <person name="Siozios S."/>
            <person name="Hurst G.D.D."/>
            <person name="Jackson A.P."/>
        </authorList>
    </citation>
    <scope>NUCLEOTIDE SEQUENCE [LARGE SCALE GENOMIC DNA]</scope>
    <source>
        <strain evidence="11">Lake Konstanz</strain>
    </source>
</reference>
<keyword evidence="2 8" id="KW-0732">Signal</keyword>
<dbReference type="GO" id="GO:0051301">
    <property type="term" value="P:cell division"/>
    <property type="evidence" value="ECO:0007669"/>
    <property type="project" value="UniProtKB-UniRule"/>
</dbReference>
<dbReference type="PRINTS" id="PR01021">
    <property type="entry name" value="OMPADOMAIN"/>
</dbReference>
<organism evidence="11 12">
    <name type="scientific">Candidatus Bodocaedibacter vickermanii</name>
    <dbReference type="NCBI Taxonomy" id="2741701"/>
    <lineage>
        <taxon>Bacteria</taxon>
        <taxon>Pseudomonadati</taxon>
        <taxon>Pseudomonadota</taxon>
        <taxon>Alphaproteobacteria</taxon>
        <taxon>Holosporales</taxon>
        <taxon>Candidatus Paracaedibacteraceae</taxon>
        <taxon>Candidatus Bodocaedibacter</taxon>
    </lineage>
</organism>
<evidence type="ECO:0000256" key="9">
    <source>
        <dbReference type="SAM" id="SignalP"/>
    </source>
</evidence>
<dbReference type="HAMAP" id="MF_02204">
    <property type="entry name" value="Pal"/>
    <property type="match status" value="1"/>
</dbReference>
<dbReference type="InterPro" id="IPR036737">
    <property type="entry name" value="OmpA-like_sf"/>
</dbReference>
<evidence type="ECO:0000256" key="6">
    <source>
        <dbReference type="ARBA" id="ARBA00023288"/>
    </source>
</evidence>
<gene>
    <name evidence="8 11" type="primary">pal</name>
    <name evidence="11" type="ORF">CPBP_00902</name>
</gene>
<comment type="similarity">
    <text evidence="8">Belongs to the Pal lipoprotein family.</text>
</comment>
<name>A0A7L9RUB4_9PROT</name>
<dbReference type="NCBIfam" id="TIGR02802">
    <property type="entry name" value="Pal_lipo"/>
    <property type="match status" value="1"/>
</dbReference>
<keyword evidence="6 8" id="KW-0449">Lipoprotein</keyword>
<evidence type="ECO:0000259" key="10">
    <source>
        <dbReference type="PROSITE" id="PS51123"/>
    </source>
</evidence>
<protein>
    <recommendedName>
        <fullName evidence="8">Peptidoglycan-associated lipoprotein</fullName>
        <shortName evidence="8">PAL</shortName>
    </recommendedName>
</protein>
<dbReference type="InterPro" id="IPR039001">
    <property type="entry name" value="Pal"/>
</dbReference>
<evidence type="ECO:0000313" key="12">
    <source>
        <dbReference type="Proteomes" id="UP000594001"/>
    </source>
</evidence>
<feature type="signal peptide" evidence="9">
    <location>
        <begin position="1"/>
        <end position="19"/>
    </location>
</feature>
<dbReference type="AlphaFoldDB" id="A0A7L9RUB4"/>
<dbReference type="InterPro" id="IPR014169">
    <property type="entry name" value="Pal_lipo_C"/>
</dbReference>
<keyword evidence="3 8" id="KW-0472">Membrane</keyword>
<evidence type="ECO:0000256" key="2">
    <source>
        <dbReference type="ARBA" id="ARBA00022729"/>
    </source>
</evidence>
<keyword evidence="5 8" id="KW-0998">Cell outer membrane</keyword>
<dbReference type="Gene3D" id="3.30.1330.60">
    <property type="entry name" value="OmpA-like domain"/>
    <property type="match status" value="1"/>
</dbReference>
<dbReference type="PANTHER" id="PTHR30329:SF21">
    <property type="entry name" value="LIPOPROTEIN YIAD-RELATED"/>
    <property type="match status" value="1"/>
</dbReference>
<dbReference type="InterPro" id="IPR006665">
    <property type="entry name" value="OmpA-like"/>
</dbReference>
<dbReference type="InterPro" id="IPR050330">
    <property type="entry name" value="Bact_OuterMem_StrucFunc"/>
</dbReference>
<keyword evidence="7 8" id="KW-0131">Cell cycle</keyword>
<dbReference type="Pfam" id="PF00691">
    <property type="entry name" value="OmpA"/>
    <property type="match status" value="1"/>
</dbReference>
<comment type="subunit">
    <text evidence="8">The Tol-Pal system is composed of five core proteins: the inner membrane proteins TolA, TolQ and TolR, the periplasmic protein TolB and the outer membrane protein Pal. They form a network linking the inner and outer membranes and the peptidoglycan layer.</text>
</comment>
<sequence>MYKKLLSSLVVLFALTGCSSDPTDSMSSCQMGAMQTSFMNHVGMEGDRVFFDLDKSAVTAAEAAKLDKQVAWLAQNENASVRIVVEGHCDARGTSEYNLGLGKRRAEAVKAYLVSKAVSADRIDTVSYGKERPAVVGSDEAAYAKNRRGVTVVIE</sequence>
<accession>A0A7L9RUB4</accession>
<evidence type="ECO:0000256" key="7">
    <source>
        <dbReference type="ARBA" id="ARBA00023306"/>
    </source>
</evidence>